<gene>
    <name evidence="1" type="ORF">SVIM_LOCUS379405</name>
</gene>
<sequence length="12" mass="1616">MEEYRDYRIVKN</sequence>
<name>A0A6N2N0S7_SALVM</name>
<protein>
    <submittedName>
        <fullName evidence="1">Uncharacterized protein</fullName>
    </submittedName>
</protein>
<accession>A0A6N2N0S7</accession>
<organism evidence="1">
    <name type="scientific">Salix viminalis</name>
    <name type="common">Common osier</name>
    <name type="synonym">Basket willow</name>
    <dbReference type="NCBI Taxonomy" id="40686"/>
    <lineage>
        <taxon>Eukaryota</taxon>
        <taxon>Viridiplantae</taxon>
        <taxon>Streptophyta</taxon>
        <taxon>Embryophyta</taxon>
        <taxon>Tracheophyta</taxon>
        <taxon>Spermatophyta</taxon>
        <taxon>Magnoliopsida</taxon>
        <taxon>eudicotyledons</taxon>
        <taxon>Gunneridae</taxon>
        <taxon>Pentapetalae</taxon>
        <taxon>rosids</taxon>
        <taxon>fabids</taxon>
        <taxon>Malpighiales</taxon>
        <taxon>Salicaceae</taxon>
        <taxon>Saliceae</taxon>
        <taxon>Salix</taxon>
    </lineage>
</organism>
<evidence type="ECO:0000313" key="1">
    <source>
        <dbReference type="EMBL" id="VFU54343.1"/>
    </source>
</evidence>
<reference evidence="1" key="1">
    <citation type="submission" date="2019-03" db="EMBL/GenBank/DDBJ databases">
        <authorList>
            <person name="Mank J."/>
            <person name="Almeida P."/>
        </authorList>
    </citation>
    <scope>NUCLEOTIDE SEQUENCE</scope>
    <source>
        <strain evidence="1">78183</strain>
    </source>
</reference>
<dbReference type="EMBL" id="CAADRP010001840">
    <property type="protein sequence ID" value="VFU54343.1"/>
    <property type="molecule type" value="Genomic_DNA"/>
</dbReference>
<proteinExistence type="predicted"/>